<keyword evidence="2" id="KW-0489">Methyltransferase</keyword>
<dbReference type="AlphaFoldDB" id="A0ABD4LLP3"/>
<protein>
    <submittedName>
        <fullName evidence="2">Methyltransferase domain-containing protein</fullName>
    </submittedName>
</protein>
<comment type="caution">
    <text evidence="2">The sequence shown here is derived from an EMBL/GenBank/DDBJ whole genome shotgun (WGS) entry which is preliminary data.</text>
</comment>
<feature type="domain" description="Methyltransferase type 11" evidence="1">
    <location>
        <begin position="33"/>
        <end position="135"/>
    </location>
</feature>
<organism evidence="2 3">
    <name type="scientific">Bacillus cereus</name>
    <dbReference type="NCBI Taxonomy" id="1396"/>
    <lineage>
        <taxon>Bacteria</taxon>
        <taxon>Bacillati</taxon>
        <taxon>Bacillota</taxon>
        <taxon>Bacilli</taxon>
        <taxon>Bacillales</taxon>
        <taxon>Bacillaceae</taxon>
        <taxon>Bacillus</taxon>
        <taxon>Bacillus cereus group</taxon>
    </lineage>
</organism>
<accession>A0ABD4LLP3</accession>
<evidence type="ECO:0000259" key="1">
    <source>
        <dbReference type="Pfam" id="PF08241"/>
    </source>
</evidence>
<evidence type="ECO:0000313" key="3">
    <source>
        <dbReference type="Proteomes" id="UP000613452"/>
    </source>
</evidence>
<dbReference type="Gene3D" id="3.40.50.150">
    <property type="entry name" value="Vaccinia Virus protein VP39"/>
    <property type="match status" value="1"/>
</dbReference>
<dbReference type="CDD" id="cd02440">
    <property type="entry name" value="AdoMet_MTases"/>
    <property type="match status" value="1"/>
</dbReference>
<gene>
    <name evidence="2" type="ORF">JCR31_28160</name>
</gene>
<keyword evidence="2" id="KW-0808">Transferase</keyword>
<dbReference type="Pfam" id="PF08241">
    <property type="entry name" value="Methyltransf_11"/>
    <property type="match status" value="1"/>
</dbReference>
<evidence type="ECO:0000313" key="2">
    <source>
        <dbReference type="EMBL" id="MBK1611719.1"/>
    </source>
</evidence>
<dbReference type="RefSeq" id="WP_200152559.1">
    <property type="nucleotide sequence ID" value="NZ_JAEFBZ010000007.1"/>
</dbReference>
<name>A0ABD4LLP3_BACCE</name>
<dbReference type="Proteomes" id="UP000613452">
    <property type="component" value="Unassembled WGS sequence"/>
</dbReference>
<dbReference type="GO" id="GO:0008168">
    <property type="term" value="F:methyltransferase activity"/>
    <property type="evidence" value="ECO:0007669"/>
    <property type="project" value="UniProtKB-KW"/>
</dbReference>
<dbReference type="GO" id="GO:0032259">
    <property type="term" value="P:methylation"/>
    <property type="evidence" value="ECO:0007669"/>
    <property type="project" value="UniProtKB-KW"/>
</dbReference>
<proteinExistence type="predicted"/>
<dbReference type="EMBL" id="JAEFBZ010000007">
    <property type="protein sequence ID" value="MBK1611719.1"/>
    <property type="molecule type" value="Genomic_DNA"/>
</dbReference>
<dbReference type="InterPro" id="IPR013216">
    <property type="entry name" value="Methyltransf_11"/>
</dbReference>
<dbReference type="InterPro" id="IPR029063">
    <property type="entry name" value="SAM-dependent_MTases_sf"/>
</dbReference>
<reference evidence="2 3" key="1">
    <citation type="submission" date="2020-12" db="EMBL/GenBank/DDBJ databases">
        <title>Genome assembly for a thermostable protease producing Bacillus cereus MAKP1 strain isolated from chicken gut.</title>
        <authorList>
            <person name="Malaviya A."/>
        </authorList>
    </citation>
    <scope>NUCLEOTIDE SEQUENCE [LARGE SCALE GENOMIC DNA]</scope>
    <source>
        <strain evidence="2 3">MAKP1</strain>
    </source>
</reference>
<dbReference type="SUPFAM" id="SSF53335">
    <property type="entry name" value="S-adenosyl-L-methionine-dependent methyltransferases"/>
    <property type="match status" value="1"/>
</dbReference>
<sequence>MHELQTVEYMNQMDNNIGDKSKMLKWITGSKVLDAGCGGGALTDELYNTHGYDAYGIDLSLLSYKSMYDRGLQKRFVHGNLLDMSLYFEEGAFDTIIFSSVLHEVFSYNGFNYGCVEETLENAMKILPKGGRIIIRDGVKSPTHSYRRIRFKDANDILFLTEYCRRFKGRRVNYKMVDKNTFEMLTNDAMEFLYTYTWGWDSFDREVQEQYGVFSLAKYEALAKRIGGEIIYSNEYLQKDYTSHLREKVVFMNEKGYPVDLPSSNMILIIEKK</sequence>